<accession>A0A428MUL5</accession>
<evidence type="ECO:0000256" key="1">
    <source>
        <dbReference type="SAM" id="Phobius"/>
    </source>
</evidence>
<feature type="transmembrane region" description="Helical" evidence="1">
    <location>
        <begin position="143"/>
        <end position="162"/>
    </location>
</feature>
<gene>
    <name evidence="2" type="ORF">D7Z54_29165</name>
</gene>
<keyword evidence="2" id="KW-0378">Hydrolase</keyword>
<evidence type="ECO:0000313" key="2">
    <source>
        <dbReference type="EMBL" id="RSL29824.1"/>
    </source>
</evidence>
<feature type="transmembrane region" description="Helical" evidence="1">
    <location>
        <begin position="99"/>
        <end position="122"/>
    </location>
</feature>
<dbReference type="PANTHER" id="PTHR35531:SF1">
    <property type="entry name" value="INNER MEMBRANE PROTEIN YBCI-RELATED"/>
    <property type="match status" value="1"/>
</dbReference>
<sequence length="165" mass="17983">MNAGTHVIGAIAAGAGIYSLYAMPFSLTSLEGAVYTGSIIMGGLLPDICQPFSWIGRRIGPISKLINKAFGHRTITHSILFVLFLYLITGSLQDEWGEAAHFGITIGAGSHLLLDMLTPRGISLLYPVKYKMKFPVTTKTGSFAGEGLISTIMLMWIVYFSMHYF</sequence>
<organism evidence="2 3">
    <name type="scientific">Salibacterium salarium</name>
    <dbReference type="NCBI Taxonomy" id="284579"/>
    <lineage>
        <taxon>Bacteria</taxon>
        <taxon>Bacillati</taxon>
        <taxon>Bacillota</taxon>
        <taxon>Bacilli</taxon>
        <taxon>Bacillales</taxon>
        <taxon>Bacillaceae</taxon>
    </lineage>
</organism>
<keyword evidence="1" id="KW-1133">Transmembrane helix</keyword>
<dbReference type="Proteomes" id="UP000275076">
    <property type="component" value="Unassembled WGS sequence"/>
</dbReference>
<feature type="transmembrane region" description="Helical" evidence="1">
    <location>
        <begin position="75"/>
        <end position="93"/>
    </location>
</feature>
<proteinExistence type="predicted"/>
<protein>
    <submittedName>
        <fullName evidence="2">Metal-dependent hydrolase</fullName>
    </submittedName>
</protein>
<name>A0A428MUL5_9BACI</name>
<dbReference type="GO" id="GO:0016787">
    <property type="term" value="F:hydrolase activity"/>
    <property type="evidence" value="ECO:0007669"/>
    <property type="project" value="UniProtKB-KW"/>
</dbReference>
<feature type="transmembrane region" description="Helical" evidence="1">
    <location>
        <begin position="33"/>
        <end position="55"/>
    </location>
</feature>
<dbReference type="InterPro" id="IPR007404">
    <property type="entry name" value="YdjM-like"/>
</dbReference>
<dbReference type="OrthoDB" id="5459053at2"/>
<dbReference type="RefSeq" id="WP_125561779.1">
    <property type="nucleotide sequence ID" value="NZ_RBVX01000050.1"/>
</dbReference>
<dbReference type="Pfam" id="PF04307">
    <property type="entry name" value="YdjM"/>
    <property type="match status" value="1"/>
</dbReference>
<evidence type="ECO:0000313" key="3">
    <source>
        <dbReference type="Proteomes" id="UP000275076"/>
    </source>
</evidence>
<dbReference type="PANTHER" id="PTHR35531">
    <property type="entry name" value="INNER MEMBRANE PROTEIN YBCI-RELATED"/>
    <property type="match status" value="1"/>
</dbReference>
<dbReference type="EMBL" id="RBVX01000050">
    <property type="protein sequence ID" value="RSL29824.1"/>
    <property type="molecule type" value="Genomic_DNA"/>
</dbReference>
<comment type="caution">
    <text evidence="2">The sequence shown here is derived from an EMBL/GenBank/DDBJ whole genome shotgun (WGS) entry which is preliminary data.</text>
</comment>
<keyword evidence="3" id="KW-1185">Reference proteome</keyword>
<keyword evidence="1" id="KW-0812">Transmembrane</keyword>
<dbReference type="AlphaFoldDB" id="A0A428MUL5"/>
<keyword evidence="1" id="KW-0472">Membrane</keyword>
<feature type="transmembrane region" description="Helical" evidence="1">
    <location>
        <begin position="7"/>
        <end position="27"/>
    </location>
</feature>
<reference evidence="2 3" key="1">
    <citation type="submission" date="2018-10" db="EMBL/GenBank/DDBJ databases">
        <title>Draft genome sequence of Bacillus salarius IM0101, isolated from a hypersaline soil in Inner Mongolia, China.</title>
        <authorList>
            <person name="Yamprayoonswat W."/>
            <person name="Boonvisut S."/>
            <person name="Jumpathong W."/>
            <person name="Sittihan S."/>
            <person name="Ruangsuj P."/>
            <person name="Wanthongcharoen S."/>
            <person name="Thongpramul N."/>
            <person name="Pimmason S."/>
            <person name="Yu B."/>
            <person name="Yasawong M."/>
        </authorList>
    </citation>
    <scope>NUCLEOTIDE SEQUENCE [LARGE SCALE GENOMIC DNA]</scope>
    <source>
        <strain evidence="2 3">IM0101</strain>
    </source>
</reference>